<dbReference type="AlphaFoldDB" id="A0A1E7NG98"/>
<evidence type="ECO:0000313" key="4">
    <source>
        <dbReference type="Proteomes" id="UP000037395"/>
    </source>
</evidence>
<keyword evidence="2" id="KW-0472">Membrane</keyword>
<feature type="transmembrane region" description="Helical" evidence="2">
    <location>
        <begin position="42"/>
        <end position="60"/>
    </location>
</feature>
<feature type="transmembrane region" description="Helical" evidence="2">
    <location>
        <begin position="93"/>
        <end position="113"/>
    </location>
</feature>
<accession>A0A1E7NG98</accession>
<keyword evidence="4" id="KW-1185">Reference proteome</keyword>
<evidence type="ECO:0000256" key="1">
    <source>
        <dbReference type="SAM" id="MobiDB-lite"/>
    </source>
</evidence>
<evidence type="ECO:0000256" key="2">
    <source>
        <dbReference type="SAM" id="Phobius"/>
    </source>
</evidence>
<reference evidence="3" key="1">
    <citation type="submission" date="2016-08" db="EMBL/GenBank/DDBJ databases">
        <title>Sequencing, Assembly and Comparative Genomics of S. aureofaciens ATCC 10762.</title>
        <authorList>
            <person name="Gradnigo J.S."/>
            <person name="Johnson N."/>
            <person name="Somerville G.A."/>
        </authorList>
    </citation>
    <scope>NUCLEOTIDE SEQUENCE [LARGE SCALE GENOMIC DNA]</scope>
    <source>
        <strain evidence="3">ATCC 10762</strain>
    </source>
</reference>
<comment type="caution">
    <text evidence="3">The sequence shown here is derived from an EMBL/GenBank/DDBJ whole genome shotgun (WGS) entry which is preliminary data.</text>
</comment>
<gene>
    <name evidence="3" type="ORF">HS99_0003475</name>
</gene>
<protein>
    <submittedName>
        <fullName evidence="3">Uncharacterized protein</fullName>
    </submittedName>
</protein>
<dbReference type="EMBL" id="JPRF03000001">
    <property type="protein sequence ID" value="OEV39730.1"/>
    <property type="molecule type" value="Genomic_DNA"/>
</dbReference>
<feature type="transmembrane region" description="Helical" evidence="2">
    <location>
        <begin position="66"/>
        <end position="86"/>
    </location>
</feature>
<feature type="compositionally biased region" description="Basic residues" evidence="1">
    <location>
        <begin position="1"/>
        <end position="11"/>
    </location>
</feature>
<evidence type="ECO:0000313" key="3">
    <source>
        <dbReference type="EMBL" id="OEV39730.1"/>
    </source>
</evidence>
<dbReference type="Proteomes" id="UP000037395">
    <property type="component" value="Unassembled WGS sequence"/>
</dbReference>
<sequence length="229" mass="23982">MARRPNKKQKRPLAAGAGRSPKPARRRSGKDIRLAPRTVRRTALLVGLLAPLLIVGLLALATNPDYQAPCTVLAVLVLMAAVVGLMMIRSTGWVIWPAVLLGVLLLVIPTAALRAQLIAHRGVDTRVVITSAHSGKDRMGKVSWTCGIRREDGQPLPHGSVVGTGCSGGSVGRTTTVLADPDGWAPPATLDDDLSFRGAGVYVAGAAAVLWAALTFGAARRSLGGRGRR</sequence>
<feature type="region of interest" description="Disordered" evidence="1">
    <location>
        <begin position="1"/>
        <end position="30"/>
    </location>
</feature>
<proteinExistence type="predicted"/>
<organism evidence="3 4">
    <name type="scientific">Kitasatospora aureofaciens</name>
    <name type="common">Streptomyces aureofaciens</name>
    <dbReference type="NCBI Taxonomy" id="1894"/>
    <lineage>
        <taxon>Bacteria</taxon>
        <taxon>Bacillati</taxon>
        <taxon>Actinomycetota</taxon>
        <taxon>Actinomycetes</taxon>
        <taxon>Kitasatosporales</taxon>
        <taxon>Streptomycetaceae</taxon>
        <taxon>Kitasatospora</taxon>
    </lineage>
</organism>
<name>A0A1E7NG98_KITAU</name>
<feature type="transmembrane region" description="Helical" evidence="2">
    <location>
        <begin position="199"/>
        <end position="219"/>
    </location>
</feature>
<keyword evidence="2" id="KW-0812">Transmembrane</keyword>
<dbReference type="RefSeq" id="WP_030550466.1">
    <property type="nucleotide sequence ID" value="NZ_JBIWMM010000003.1"/>
</dbReference>
<keyword evidence="2" id="KW-1133">Transmembrane helix</keyword>
<dbReference type="OrthoDB" id="4173225at2"/>